<dbReference type="PROSITE" id="PS00189">
    <property type="entry name" value="LIPOYL"/>
    <property type="match status" value="1"/>
</dbReference>
<evidence type="ECO:0000256" key="5">
    <source>
        <dbReference type="ARBA" id="ARBA00019511"/>
    </source>
</evidence>
<dbReference type="PANTHER" id="PTHR43416">
    <property type="entry name" value="DIHYDROLIPOYLLYSINE-RESIDUE SUCCINYLTRANSFERASE COMPONENT OF 2-OXOGLUTARATE DEHYDROGENASE COMPLEX, MITOCHONDRIAL-RELATED"/>
    <property type="match status" value="1"/>
</dbReference>
<evidence type="ECO:0000256" key="11">
    <source>
        <dbReference type="RuleBase" id="RU361138"/>
    </source>
</evidence>
<dbReference type="InterPro" id="IPR011053">
    <property type="entry name" value="Single_hybrid_motif"/>
</dbReference>
<comment type="similarity">
    <text evidence="3 11">Belongs to the 2-oxoacid dehydrogenase family.</text>
</comment>
<protein>
    <recommendedName>
        <fullName evidence="5 11">Dihydrolipoyllysine-residue succinyltransferase component of 2-oxoglutarate dehydrogenase complex</fullName>
        <ecNumber evidence="4 11">2.3.1.61</ecNumber>
    </recommendedName>
    <alternativeName>
        <fullName evidence="11">2-oxoglutarate dehydrogenase complex component E2</fullName>
    </alternativeName>
</protein>
<reference evidence="16" key="1">
    <citation type="journal article" date="2024" name="Int. J. Syst. Evol. Microbiol.">
        <title>Methylomarinovum tepidoasis sp. nov., a moderately thermophilic methanotroph of the family Methylothermaceae isolated from a deep-sea hydrothermal field.</title>
        <authorList>
            <person name="Hirayama H."/>
            <person name="Takaki Y."/>
            <person name="Abe M."/>
            <person name="Miyazaki M."/>
            <person name="Uematsu K."/>
            <person name="Matsui Y."/>
            <person name="Takai K."/>
        </authorList>
    </citation>
    <scope>NUCLEOTIDE SEQUENCE [LARGE SCALE GENOMIC DNA]</scope>
    <source>
        <strain evidence="16">IN45</strain>
    </source>
</reference>
<dbReference type="InterPro" id="IPR004167">
    <property type="entry name" value="PSBD"/>
</dbReference>
<dbReference type="Gene3D" id="4.10.320.10">
    <property type="entry name" value="E3-binding domain"/>
    <property type="match status" value="1"/>
</dbReference>
<organism evidence="15 16">
    <name type="scientific">Methylomarinovum tepidoasis</name>
    <dbReference type="NCBI Taxonomy" id="2840183"/>
    <lineage>
        <taxon>Bacteria</taxon>
        <taxon>Pseudomonadati</taxon>
        <taxon>Pseudomonadota</taxon>
        <taxon>Gammaproteobacteria</taxon>
        <taxon>Methylococcales</taxon>
        <taxon>Methylothermaceae</taxon>
        <taxon>Methylomarinovum</taxon>
    </lineage>
</organism>
<dbReference type="RefSeq" id="WP_286291141.1">
    <property type="nucleotide sequence ID" value="NZ_AP024718.1"/>
</dbReference>
<keyword evidence="16" id="KW-1185">Reference proteome</keyword>
<evidence type="ECO:0000256" key="10">
    <source>
        <dbReference type="ARBA" id="ARBA00052761"/>
    </source>
</evidence>
<dbReference type="GO" id="GO:0004149">
    <property type="term" value="F:dihydrolipoyllysine-residue succinyltransferase activity"/>
    <property type="evidence" value="ECO:0007669"/>
    <property type="project" value="UniProtKB-UniRule"/>
</dbReference>
<accession>A0AAU9BYT5</accession>
<dbReference type="CDD" id="cd06849">
    <property type="entry name" value="lipoyl_domain"/>
    <property type="match status" value="1"/>
</dbReference>
<dbReference type="SUPFAM" id="SSF47005">
    <property type="entry name" value="Peripheral subunit-binding domain of 2-oxo acid dehydrogenase complex"/>
    <property type="match status" value="1"/>
</dbReference>
<dbReference type="FunFam" id="3.30.559.10:FF:000007">
    <property type="entry name" value="Dihydrolipoamide acetyltransferase component of pyruvate dehydrogenase complex"/>
    <property type="match status" value="1"/>
</dbReference>
<dbReference type="GO" id="GO:0033512">
    <property type="term" value="P:L-lysine catabolic process to acetyl-CoA via saccharopine"/>
    <property type="evidence" value="ECO:0007669"/>
    <property type="project" value="UniProtKB-UniRule"/>
</dbReference>
<dbReference type="GO" id="GO:0005829">
    <property type="term" value="C:cytosol"/>
    <property type="evidence" value="ECO:0007669"/>
    <property type="project" value="TreeGrafter"/>
</dbReference>
<dbReference type="Gene3D" id="3.30.559.10">
    <property type="entry name" value="Chloramphenicol acetyltransferase-like domain"/>
    <property type="match status" value="1"/>
</dbReference>
<dbReference type="PANTHER" id="PTHR43416:SF5">
    <property type="entry name" value="DIHYDROLIPOYLLYSINE-RESIDUE SUCCINYLTRANSFERASE COMPONENT OF 2-OXOGLUTARATE DEHYDROGENASE COMPLEX, MITOCHONDRIAL"/>
    <property type="match status" value="1"/>
</dbReference>
<feature type="compositionally biased region" description="Pro residues" evidence="12">
    <location>
        <begin position="86"/>
        <end position="111"/>
    </location>
</feature>
<feature type="domain" description="Peripheral subunit-binding (PSBD)" evidence="14">
    <location>
        <begin position="110"/>
        <end position="147"/>
    </location>
</feature>
<dbReference type="Pfam" id="PF02817">
    <property type="entry name" value="E3_binding"/>
    <property type="match status" value="1"/>
</dbReference>
<evidence type="ECO:0000256" key="6">
    <source>
        <dbReference type="ARBA" id="ARBA00022532"/>
    </source>
</evidence>
<dbReference type="GO" id="GO:0045252">
    <property type="term" value="C:oxoglutarate dehydrogenase complex"/>
    <property type="evidence" value="ECO:0007669"/>
    <property type="project" value="UniProtKB-UniRule"/>
</dbReference>
<comment type="cofactor">
    <cofactor evidence="11">
        <name>(R)-lipoate</name>
        <dbReference type="ChEBI" id="CHEBI:83088"/>
    </cofactor>
    <text evidence="11">Binds 1 lipoyl cofactor covalently.</text>
</comment>
<keyword evidence="6 11" id="KW-0816">Tricarboxylic acid cycle</keyword>
<dbReference type="Pfam" id="PF00198">
    <property type="entry name" value="2-oxoacid_dh"/>
    <property type="match status" value="1"/>
</dbReference>
<evidence type="ECO:0000256" key="12">
    <source>
        <dbReference type="SAM" id="MobiDB-lite"/>
    </source>
</evidence>
<evidence type="ECO:0000256" key="4">
    <source>
        <dbReference type="ARBA" id="ARBA00012945"/>
    </source>
</evidence>
<evidence type="ECO:0000256" key="7">
    <source>
        <dbReference type="ARBA" id="ARBA00022679"/>
    </source>
</evidence>
<dbReference type="SUPFAM" id="SSF52777">
    <property type="entry name" value="CoA-dependent acyltransferases"/>
    <property type="match status" value="1"/>
</dbReference>
<evidence type="ECO:0000256" key="2">
    <source>
        <dbReference type="ARBA" id="ARBA00005145"/>
    </source>
</evidence>
<dbReference type="PROSITE" id="PS50968">
    <property type="entry name" value="BIOTINYL_LIPOYL"/>
    <property type="match status" value="1"/>
</dbReference>
<evidence type="ECO:0000256" key="1">
    <source>
        <dbReference type="ARBA" id="ARBA00004052"/>
    </source>
</evidence>
<dbReference type="InterPro" id="IPR006255">
    <property type="entry name" value="SucB"/>
</dbReference>
<evidence type="ECO:0000256" key="3">
    <source>
        <dbReference type="ARBA" id="ARBA00007317"/>
    </source>
</evidence>
<dbReference type="NCBIfam" id="TIGR01347">
    <property type="entry name" value="sucB"/>
    <property type="match status" value="1"/>
</dbReference>
<evidence type="ECO:0000313" key="15">
    <source>
        <dbReference type="EMBL" id="BCX88925.1"/>
    </source>
</evidence>
<dbReference type="InterPro" id="IPR023213">
    <property type="entry name" value="CAT-like_dom_sf"/>
</dbReference>
<dbReference type="InterPro" id="IPR000089">
    <property type="entry name" value="Biotin_lipoyl"/>
</dbReference>
<dbReference type="EMBL" id="AP024718">
    <property type="protein sequence ID" value="BCX88925.1"/>
    <property type="molecule type" value="Genomic_DNA"/>
</dbReference>
<sequence length="393" mass="42922">MEIRVPPLPESVTDATVAAWHKKPGETVRRDEKLVDLETDKVVLEVPAPADGTLKEIQHPEGDTVTSGEVLAVLEPGEVAAEAPAEKPPTGAPQAPPPLAPAKPEAQPPALSPSVRRLLTEHDLDASQIPATGKDGRLTREDVLAYLERHKAAAPAPAAGERPEQRVPMTRIRARIAQRLLEVQRNTAMLTTFNEVDLLQVMQIRKRHGEAFRKKHGIKLGFMSFFVKASVEALKAFPIVNASIDGEDVVYHGYFDIGIAVSTDRGLVVPILRDADRLGLADIEKRIDEFARKAREGTLALEDLQGGTFTITNGGIFGSLLSTPLLNPPQSAILGMHAIKERPVAVDGEVVIRPMMYLALTYDHRLIDGREAVLFLRTVKEILEAPERLFLGV</sequence>
<evidence type="ECO:0000313" key="16">
    <source>
        <dbReference type="Proteomes" id="UP001321450"/>
    </source>
</evidence>
<evidence type="ECO:0000256" key="8">
    <source>
        <dbReference type="ARBA" id="ARBA00022823"/>
    </source>
</evidence>
<comment type="catalytic activity">
    <reaction evidence="10 11">
        <text>N(6)-[(R)-dihydrolipoyl]-L-lysyl-[protein] + succinyl-CoA = N(6)-[(R)-S(8)-succinyldihydrolipoyl]-L-lysyl-[protein] + CoA</text>
        <dbReference type="Rhea" id="RHEA:15213"/>
        <dbReference type="Rhea" id="RHEA-COMP:10475"/>
        <dbReference type="Rhea" id="RHEA-COMP:20092"/>
        <dbReference type="ChEBI" id="CHEBI:57287"/>
        <dbReference type="ChEBI" id="CHEBI:57292"/>
        <dbReference type="ChEBI" id="CHEBI:83100"/>
        <dbReference type="ChEBI" id="CHEBI:83120"/>
        <dbReference type="EC" id="2.3.1.61"/>
    </reaction>
</comment>
<evidence type="ECO:0000259" key="14">
    <source>
        <dbReference type="PROSITE" id="PS51826"/>
    </source>
</evidence>
<dbReference type="Pfam" id="PF00364">
    <property type="entry name" value="Biotin_lipoyl"/>
    <property type="match status" value="1"/>
</dbReference>
<dbReference type="KEGG" id="meiy:MIN45_P1295"/>
<feature type="domain" description="Lipoyl-binding" evidence="13">
    <location>
        <begin position="1"/>
        <end position="75"/>
    </location>
</feature>
<dbReference type="SUPFAM" id="SSF51230">
    <property type="entry name" value="Single hybrid motif"/>
    <property type="match status" value="1"/>
</dbReference>
<evidence type="ECO:0000256" key="9">
    <source>
        <dbReference type="ARBA" id="ARBA00023315"/>
    </source>
</evidence>
<dbReference type="PROSITE" id="PS51826">
    <property type="entry name" value="PSBD"/>
    <property type="match status" value="1"/>
</dbReference>
<dbReference type="EC" id="2.3.1.61" evidence="4 11"/>
<comment type="function">
    <text evidence="1 11">E2 component of the 2-oxoglutarate dehydrogenase (OGDH) complex which catalyzes the second step in the conversion of 2-oxoglutarate to succinyl-CoA and CO(2).</text>
</comment>
<dbReference type="NCBIfam" id="NF004309">
    <property type="entry name" value="PRK05704.1"/>
    <property type="match status" value="1"/>
</dbReference>
<dbReference type="GO" id="GO:0006099">
    <property type="term" value="P:tricarboxylic acid cycle"/>
    <property type="evidence" value="ECO:0007669"/>
    <property type="project" value="UniProtKB-UniRule"/>
</dbReference>
<dbReference type="Proteomes" id="UP001321450">
    <property type="component" value="Chromosome"/>
</dbReference>
<feature type="region of interest" description="Disordered" evidence="12">
    <location>
        <begin position="81"/>
        <end position="112"/>
    </location>
</feature>
<keyword evidence="7 11" id="KW-0808">Transferase</keyword>
<comment type="pathway">
    <text evidence="2 11">Amino-acid degradation; L-lysine degradation via saccharopine pathway; glutaryl-CoA from L-lysine: step 6/6.</text>
</comment>
<keyword evidence="9 11" id="KW-0012">Acyltransferase</keyword>
<dbReference type="InterPro" id="IPR003016">
    <property type="entry name" value="2-oxoA_DH_lipoyl-BS"/>
</dbReference>
<dbReference type="InterPro" id="IPR050537">
    <property type="entry name" value="2-oxoacid_dehydrogenase"/>
</dbReference>
<keyword evidence="8 11" id="KW-0450">Lipoyl</keyword>
<dbReference type="InterPro" id="IPR001078">
    <property type="entry name" value="2-oxoacid_DH_actylTfrase"/>
</dbReference>
<dbReference type="AlphaFoldDB" id="A0AAU9BYT5"/>
<name>A0AAU9BYT5_9GAMM</name>
<proteinExistence type="inferred from homology"/>
<evidence type="ECO:0000259" key="13">
    <source>
        <dbReference type="PROSITE" id="PS50968"/>
    </source>
</evidence>
<gene>
    <name evidence="15" type="ORF">MIN45_P1295</name>
</gene>
<dbReference type="InterPro" id="IPR036625">
    <property type="entry name" value="E3-bd_dom_sf"/>
</dbReference>
<dbReference type="Gene3D" id="2.40.50.100">
    <property type="match status" value="1"/>
</dbReference>